<evidence type="ECO:0000256" key="1">
    <source>
        <dbReference type="SAM" id="Coils"/>
    </source>
</evidence>
<accession>A0A699VGA8</accession>
<sequence length="119" mass="13477">MDLLQNLLDTCTTLTRRVEHLEQYKIAQALEITKLKQRVKKLERRNKASKLKRLKKVGSGQRINTSDDTVKDDVSKQGRMIADMDADVDVILEDAMEVAVEKSADVDESAYVQGRQAES</sequence>
<feature type="region of interest" description="Disordered" evidence="2">
    <location>
        <begin position="53"/>
        <end position="74"/>
    </location>
</feature>
<reference evidence="3" key="1">
    <citation type="journal article" date="2019" name="Sci. Rep.">
        <title>Draft genome of Tanacetum cinerariifolium, the natural source of mosquito coil.</title>
        <authorList>
            <person name="Yamashiro T."/>
            <person name="Shiraishi A."/>
            <person name="Satake H."/>
            <person name="Nakayama K."/>
        </authorList>
    </citation>
    <scope>NUCLEOTIDE SEQUENCE</scope>
</reference>
<feature type="coiled-coil region" evidence="1">
    <location>
        <begin position="25"/>
        <end position="52"/>
    </location>
</feature>
<dbReference type="EMBL" id="BKCJ011431539">
    <property type="protein sequence ID" value="GFD33099.1"/>
    <property type="molecule type" value="Genomic_DNA"/>
</dbReference>
<gene>
    <name evidence="3" type="ORF">Tci_905068</name>
</gene>
<dbReference type="AlphaFoldDB" id="A0A699VGA8"/>
<protein>
    <submittedName>
        <fullName evidence="3">Uncharacterized protein</fullName>
    </submittedName>
</protein>
<keyword evidence="1" id="KW-0175">Coiled coil</keyword>
<evidence type="ECO:0000256" key="2">
    <source>
        <dbReference type="SAM" id="MobiDB-lite"/>
    </source>
</evidence>
<name>A0A699VGA8_TANCI</name>
<comment type="caution">
    <text evidence="3">The sequence shown here is derived from an EMBL/GenBank/DDBJ whole genome shotgun (WGS) entry which is preliminary data.</text>
</comment>
<proteinExistence type="predicted"/>
<organism evidence="3">
    <name type="scientific">Tanacetum cinerariifolium</name>
    <name type="common">Dalmatian daisy</name>
    <name type="synonym">Chrysanthemum cinerariifolium</name>
    <dbReference type="NCBI Taxonomy" id="118510"/>
    <lineage>
        <taxon>Eukaryota</taxon>
        <taxon>Viridiplantae</taxon>
        <taxon>Streptophyta</taxon>
        <taxon>Embryophyta</taxon>
        <taxon>Tracheophyta</taxon>
        <taxon>Spermatophyta</taxon>
        <taxon>Magnoliopsida</taxon>
        <taxon>eudicotyledons</taxon>
        <taxon>Gunneridae</taxon>
        <taxon>Pentapetalae</taxon>
        <taxon>asterids</taxon>
        <taxon>campanulids</taxon>
        <taxon>Asterales</taxon>
        <taxon>Asteraceae</taxon>
        <taxon>Asteroideae</taxon>
        <taxon>Anthemideae</taxon>
        <taxon>Anthemidinae</taxon>
        <taxon>Tanacetum</taxon>
    </lineage>
</organism>
<evidence type="ECO:0000313" key="3">
    <source>
        <dbReference type="EMBL" id="GFD33099.1"/>
    </source>
</evidence>